<protein>
    <recommendedName>
        <fullName evidence="8">Glucosylceramidase</fullName>
    </recommendedName>
</protein>
<evidence type="ECO:0000259" key="4">
    <source>
        <dbReference type="Pfam" id="PF02055"/>
    </source>
</evidence>
<dbReference type="Pfam" id="PF02055">
    <property type="entry name" value="Glyco_hydro_30"/>
    <property type="match status" value="1"/>
</dbReference>
<dbReference type="PRINTS" id="PR00843">
    <property type="entry name" value="GLHYDRLASE30"/>
</dbReference>
<dbReference type="GO" id="GO:0004348">
    <property type="term" value="F:glucosylceramidase activity"/>
    <property type="evidence" value="ECO:0007669"/>
    <property type="project" value="InterPro"/>
</dbReference>
<accession>A0A9W7GHQ0</accession>
<dbReference type="Pfam" id="PF17189">
    <property type="entry name" value="Glyco_hydro_30C"/>
    <property type="match status" value="1"/>
</dbReference>
<feature type="domain" description="Glycosyl hydrolase family 30 beta sandwich" evidence="5">
    <location>
        <begin position="649"/>
        <end position="693"/>
    </location>
</feature>
<name>A0A9W7GHQ0_9STRA</name>
<evidence type="ECO:0000313" key="7">
    <source>
        <dbReference type="Proteomes" id="UP001165065"/>
    </source>
</evidence>
<evidence type="ECO:0008006" key="8">
    <source>
        <dbReference type="Google" id="ProtNLM"/>
    </source>
</evidence>
<evidence type="ECO:0000256" key="3">
    <source>
        <dbReference type="ARBA" id="ARBA00022801"/>
    </source>
</evidence>
<dbReference type="PANTHER" id="PTHR11069">
    <property type="entry name" value="GLUCOSYLCERAMIDASE"/>
    <property type="match status" value="1"/>
</dbReference>
<dbReference type="GO" id="GO:0016020">
    <property type="term" value="C:membrane"/>
    <property type="evidence" value="ECO:0007669"/>
    <property type="project" value="GOC"/>
</dbReference>
<dbReference type="OrthoDB" id="2160638at2759"/>
<comment type="similarity">
    <text evidence="1">Belongs to the glycosyl hydrolase 30 family.</text>
</comment>
<dbReference type="EMBL" id="BRYA01001474">
    <property type="protein sequence ID" value="GMI44283.1"/>
    <property type="molecule type" value="Genomic_DNA"/>
</dbReference>
<keyword evidence="2" id="KW-0732">Signal</keyword>
<dbReference type="Proteomes" id="UP001165065">
    <property type="component" value="Unassembled WGS sequence"/>
</dbReference>
<evidence type="ECO:0000256" key="1">
    <source>
        <dbReference type="ARBA" id="ARBA00005382"/>
    </source>
</evidence>
<dbReference type="InterPro" id="IPR033452">
    <property type="entry name" value="GH30_C"/>
</dbReference>
<evidence type="ECO:0000313" key="6">
    <source>
        <dbReference type="EMBL" id="GMI44283.1"/>
    </source>
</evidence>
<keyword evidence="7" id="KW-1185">Reference proteome</keyword>
<proteinExistence type="inferred from homology"/>
<dbReference type="AlphaFoldDB" id="A0A9W7GHQ0"/>
<sequence>MATLNDPWKMTHKVPSLCPQYTDQSTAQSPDQSTDQSTHALFSYDTTSALPNTILGFGGAFTEAASLNFQTLSEGGRTRVVELLFGKGGLGYSLGRTHINSCDFSVGSYNFDDEDGDFELKAFGGVQEKDGLTIMPFVRLAMSALKAGWGEDLKLVASPWSPPPWMKGPSREEERKGLEHATDMLGSRGGTCLRDGVGVGSKYADVWARYMSKWVSEYENSGIPIWAITTQNEPEFAAPWEACSFNTSTSLAFVTNFLGPTFRREHEGVKILGFDHNKDHAPTWAQELGDADGNLDGIGYHWYAGGMDRLLDGGVGTPNLHKLRSLSGSRTVLGTEGCHCPATGYTGGDVDVAWKRAERNAHAMLADLAAGSEGSIEWNLVLDKVGGPNHLGNVCDGPIVAMPDRAKAEPAMERLPAFEKAGEGKDIVGDGLSLDSLVHHGGVKKDMELGVLTQPMYWVAGHFTRYLREGSRATKGIVEGRRAFATSRGRGGDNNNARVGFEATFFPCEGSSRQQFVYDGKKGEVKTRDYSKEGRGGYVCLGGRNDEGGFGGVLLVKCDENLDKGEDPVSGKFYIREDTKVIQERGGGSCLGLKELDGEGHAIGVRGGSQLVLEECRESSSSMVYDKKRGEMREEGLDVCLTTGWPFLQGGSFINKDGDTVLVILNEAEAEVGVVIQNGNMLLSLDGHSIATVVVAK</sequence>
<comment type="caution">
    <text evidence="6">The sequence shown here is derived from an EMBL/GenBank/DDBJ whole genome shotgun (WGS) entry which is preliminary data.</text>
</comment>
<dbReference type="PANTHER" id="PTHR11069:SF23">
    <property type="entry name" value="LYSOSOMAL ACID GLUCOSYLCERAMIDASE"/>
    <property type="match status" value="1"/>
</dbReference>
<organism evidence="6 7">
    <name type="scientific">Triparma columacea</name>
    <dbReference type="NCBI Taxonomy" id="722753"/>
    <lineage>
        <taxon>Eukaryota</taxon>
        <taxon>Sar</taxon>
        <taxon>Stramenopiles</taxon>
        <taxon>Ochrophyta</taxon>
        <taxon>Bolidophyceae</taxon>
        <taxon>Parmales</taxon>
        <taxon>Triparmaceae</taxon>
        <taxon>Triparma</taxon>
    </lineage>
</organism>
<dbReference type="InterPro" id="IPR033453">
    <property type="entry name" value="Glyco_hydro_30_TIM-barrel"/>
</dbReference>
<dbReference type="GO" id="GO:0006680">
    <property type="term" value="P:glucosylceramide catabolic process"/>
    <property type="evidence" value="ECO:0007669"/>
    <property type="project" value="TreeGrafter"/>
</dbReference>
<dbReference type="InterPro" id="IPR001139">
    <property type="entry name" value="Glyco_hydro_30"/>
</dbReference>
<evidence type="ECO:0000256" key="2">
    <source>
        <dbReference type="ARBA" id="ARBA00022729"/>
    </source>
</evidence>
<feature type="domain" description="Glycosyl hydrolase family 30 TIM-barrel" evidence="4">
    <location>
        <begin position="54"/>
        <end position="406"/>
    </location>
</feature>
<evidence type="ECO:0000259" key="5">
    <source>
        <dbReference type="Pfam" id="PF17189"/>
    </source>
</evidence>
<gene>
    <name evidence="6" type="ORF">TrCOL_g12668</name>
</gene>
<dbReference type="InterPro" id="IPR017853">
    <property type="entry name" value="GH"/>
</dbReference>
<dbReference type="Gene3D" id="3.20.20.80">
    <property type="entry name" value="Glycosidases"/>
    <property type="match status" value="1"/>
</dbReference>
<reference evidence="7" key="1">
    <citation type="journal article" date="2023" name="Commun. Biol.">
        <title>Genome analysis of Parmales, the sister group of diatoms, reveals the evolutionary specialization of diatoms from phago-mixotrophs to photoautotrophs.</title>
        <authorList>
            <person name="Ban H."/>
            <person name="Sato S."/>
            <person name="Yoshikawa S."/>
            <person name="Yamada K."/>
            <person name="Nakamura Y."/>
            <person name="Ichinomiya M."/>
            <person name="Sato N."/>
            <person name="Blanc-Mathieu R."/>
            <person name="Endo H."/>
            <person name="Kuwata A."/>
            <person name="Ogata H."/>
        </authorList>
    </citation>
    <scope>NUCLEOTIDE SEQUENCE [LARGE SCALE GENOMIC DNA]</scope>
</reference>
<dbReference type="SUPFAM" id="SSF51445">
    <property type="entry name" value="(Trans)glycosidases"/>
    <property type="match status" value="1"/>
</dbReference>
<keyword evidence="3" id="KW-0378">Hydrolase</keyword>